<dbReference type="OrthoDB" id="2800280at2759"/>
<gene>
    <name evidence="1" type="ORF">SCP_1502650</name>
</gene>
<dbReference type="GeneID" id="38786174"/>
<dbReference type="RefSeq" id="XP_027620170.1">
    <property type="nucleotide sequence ID" value="XM_027764369.1"/>
</dbReference>
<accession>A0A401H497</accession>
<name>A0A401H497_9APHY</name>
<dbReference type="Proteomes" id="UP000287166">
    <property type="component" value="Unassembled WGS sequence"/>
</dbReference>
<dbReference type="EMBL" id="BFAD01000015">
    <property type="protein sequence ID" value="GBE89257.1"/>
    <property type="molecule type" value="Genomic_DNA"/>
</dbReference>
<sequence length="390" mass="43798">MMSVASAASAFTLVERSAHSPVSVISAEDVARMEKNAYAREFYWFVSLRKPVACVQLKVDGHSAIRRCGATLRVQYFSEKSSSSRSAGGVPGIMRLRSLPSVPLVVLDVRLQVYFYRMQCMISETCHPLVIHAEAGCVVRSIISCSEPWVARRCISEWAQRLFFSAIARLDYSRTVAVIVHDIMADLFWASWDKNWYFEEKLLDLAMAAFIISWRSTDLHVFGSGTGLDALTDFLENMRSQLLSITSFVGDLFALGILPPSDMCLLISVLIDVPWSLIHYRGLHLLLLRASLHVGECVPREFLEQIRATIVWKAKHDIMSVRNDMAQRWVLEICNVIDTTLSQDGVRAIMISKGTQACHRWAEHLSHAELARLLRGIPVHDGGLFGALMV</sequence>
<reference evidence="1 2" key="1">
    <citation type="journal article" date="2018" name="Sci. Rep.">
        <title>Genome sequence of the cauliflower mushroom Sparassis crispa (Hanabiratake) and its association with beneficial usage.</title>
        <authorList>
            <person name="Kiyama R."/>
            <person name="Furutani Y."/>
            <person name="Kawaguchi K."/>
            <person name="Nakanishi T."/>
        </authorList>
    </citation>
    <scope>NUCLEOTIDE SEQUENCE [LARGE SCALE GENOMIC DNA]</scope>
</reference>
<dbReference type="InParanoid" id="A0A401H497"/>
<keyword evidence="2" id="KW-1185">Reference proteome</keyword>
<protein>
    <submittedName>
        <fullName evidence="1">Uncharacterized protein</fullName>
    </submittedName>
</protein>
<comment type="caution">
    <text evidence="1">The sequence shown here is derived from an EMBL/GenBank/DDBJ whole genome shotgun (WGS) entry which is preliminary data.</text>
</comment>
<evidence type="ECO:0000313" key="1">
    <source>
        <dbReference type="EMBL" id="GBE89257.1"/>
    </source>
</evidence>
<evidence type="ECO:0000313" key="2">
    <source>
        <dbReference type="Proteomes" id="UP000287166"/>
    </source>
</evidence>
<dbReference type="AlphaFoldDB" id="A0A401H497"/>
<proteinExistence type="predicted"/>
<organism evidence="1 2">
    <name type="scientific">Sparassis crispa</name>
    <dbReference type="NCBI Taxonomy" id="139825"/>
    <lineage>
        <taxon>Eukaryota</taxon>
        <taxon>Fungi</taxon>
        <taxon>Dikarya</taxon>
        <taxon>Basidiomycota</taxon>
        <taxon>Agaricomycotina</taxon>
        <taxon>Agaricomycetes</taxon>
        <taxon>Polyporales</taxon>
        <taxon>Sparassidaceae</taxon>
        <taxon>Sparassis</taxon>
    </lineage>
</organism>